<dbReference type="Proteomes" id="UP001597510">
    <property type="component" value="Unassembled WGS sequence"/>
</dbReference>
<evidence type="ECO:0000313" key="2">
    <source>
        <dbReference type="Proteomes" id="UP001597510"/>
    </source>
</evidence>
<evidence type="ECO:0000313" key="1">
    <source>
        <dbReference type="EMBL" id="MFD2521927.1"/>
    </source>
</evidence>
<gene>
    <name evidence="1" type="ORF">ACFSR2_13595</name>
</gene>
<protein>
    <recommendedName>
        <fullName evidence="3">SGNH/GDSL hydrolase family protein</fullName>
    </recommendedName>
</protein>
<dbReference type="EMBL" id="JBHULC010000011">
    <property type="protein sequence ID" value="MFD2521927.1"/>
    <property type="molecule type" value="Genomic_DNA"/>
</dbReference>
<name>A0ABW5J9B7_9BACT</name>
<dbReference type="RefSeq" id="WP_340236202.1">
    <property type="nucleotide sequence ID" value="NZ_JBBEWC010000005.1"/>
</dbReference>
<organism evidence="1 2">
    <name type="scientific">Emticicia soli</name>
    <dbReference type="NCBI Taxonomy" id="2027878"/>
    <lineage>
        <taxon>Bacteria</taxon>
        <taxon>Pseudomonadati</taxon>
        <taxon>Bacteroidota</taxon>
        <taxon>Cytophagia</taxon>
        <taxon>Cytophagales</taxon>
        <taxon>Leadbetterellaceae</taxon>
        <taxon>Emticicia</taxon>
    </lineage>
</organism>
<keyword evidence="2" id="KW-1185">Reference proteome</keyword>
<accession>A0ABW5J9B7</accession>
<reference evidence="2" key="1">
    <citation type="journal article" date="2019" name="Int. J. Syst. Evol. Microbiol.">
        <title>The Global Catalogue of Microorganisms (GCM) 10K type strain sequencing project: providing services to taxonomists for standard genome sequencing and annotation.</title>
        <authorList>
            <consortium name="The Broad Institute Genomics Platform"/>
            <consortium name="The Broad Institute Genome Sequencing Center for Infectious Disease"/>
            <person name="Wu L."/>
            <person name="Ma J."/>
        </authorList>
    </citation>
    <scope>NUCLEOTIDE SEQUENCE [LARGE SCALE GENOMIC DNA]</scope>
    <source>
        <strain evidence="2">KCTC 52344</strain>
    </source>
</reference>
<sequence>MHHKTKVFLFKVFLLGLLTLGTLEILYQFNPYAERNLEISYTASIIEKYDRLQSLPSPKIVLIAGSNFAYGINSEMIEKSFEKPTVNMAMHYDYGTDFMLRQIQDELHKGDTVIMGFEYIIETQGNIGEKIQMAKVFPKANEWFTYTDIAQYLSEQARVRISNFKITLDRLVGNDDSHPTVEDTTSIFFRKAINQYGDLISHLNNPPLKHIPPAVINDKISMHLAIADMNAFYEKMQKKGVKVYYSYPSYAQSSYEQEKEIINKLDKELREEAKFPILGKLQDFVFADSLCQDMVYHLNVKGRDIRTQKLIDLLKNAH</sequence>
<comment type="caution">
    <text evidence="1">The sequence shown here is derived from an EMBL/GenBank/DDBJ whole genome shotgun (WGS) entry which is preliminary data.</text>
</comment>
<proteinExistence type="predicted"/>
<evidence type="ECO:0008006" key="3">
    <source>
        <dbReference type="Google" id="ProtNLM"/>
    </source>
</evidence>